<name>A0A2P2PNP3_RHIMU</name>
<proteinExistence type="predicted"/>
<dbReference type="EMBL" id="GGEC01075807">
    <property type="protein sequence ID" value="MBX56291.1"/>
    <property type="molecule type" value="Transcribed_RNA"/>
</dbReference>
<accession>A0A2P2PNP3</accession>
<organism evidence="1">
    <name type="scientific">Rhizophora mucronata</name>
    <name type="common">Asiatic mangrove</name>
    <dbReference type="NCBI Taxonomy" id="61149"/>
    <lineage>
        <taxon>Eukaryota</taxon>
        <taxon>Viridiplantae</taxon>
        <taxon>Streptophyta</taxon>
        <taxon>Embryophyta</taxon>
        <taxon>Tracheophyta</taxon>
        <taxon>Spermatophyta</taxon>
        <taxon>Magnoliopsida</taxon>
        <taxon>eudicotyledons</taxon>
        <taxon>Gunneridae</taxon>
        <taxon>Pentapetalae</taxon>
        <taxon>rosids</taxon>
        <taxon>fabids</taxon>
        <taxon>Malpighiales</taxon>
        <taxon>Rhizophoraceae</taxon>
        <taxon>Rhizophora</taxon>
    </lineage>
</organism>
<dbReference type="AlphaFoldDB" id="A0A2P2PNP3"/>
<sequence length="82" mass="9516">MVWATYPKNQLTNLSESLLSSFSFFFFDGVVELIVPKEEAAAKRRNGEEKKKGVFGDRFELRNRITARRQFNRQRVSASSNL</sequence>
<protein>
    <submittedName>
        <fullName evidence="1">Uncharacterized protein MANES_18G041200</fullName>
    </submittedName>
</protein>
<reference evidence="1" key="1">
    <citation type="submission" date="2018-02" db="EMBL/GenBank/DDBJ databases">
        <title>Rhizophora mucronata_Transcriptome.</title>
        <authorList>
            <person name="Meera S.P."/>
            <person name="Sreeshan A."/>
            <person name="Augustine A."/>
        </authorList>
    </citation>
    <scope>NUCLEOTIDE SEQUENCE</scope>
    <source>
        <tissue evidence="1">Leaf</tissue>
    </source>
</reference>
<evidence type="ECO:0000313" key="1">
    <source>
        <dbReference type="EMBL" id="MBX56291.1"/>
    </source>
</evidence>